<dbReference type="HAMAP" id="MF_03050">
    <property type="entry name" value="MOCOS"/>
    <property type="match status" value="1"/>
</dbReference>
<dbReference type="Gene3D" id="3.40.640.10">
    <property type="entry name" value="Type I PLP-dependent aspartate aminotransferase-like (Major domain)"/>
    <property type="match status" value="1"/>
</dbReference>
<keyword evidence="6" id="KW-1185">Reference proteome</keyword>
<dbReference type="PANTHER" id="PTHR14237:SF80">
    <property type="entry name" value="MOLYBDENUM COFACTOR SULFURASE"/>
    <property type="match status" value="1"/>
</dbReference>
<keyword evidence="2" id="KW-0663">Pyridoxal phosphate</keyword>
<evidence type="ECO:0000259" key="4">
    <source>
        <dbReference type="PROSITE" id="PS51340"/>
    </source>
</evidence>
<protein>
    <submittedName>
        <fullName evidence="5">Molybdenum cofactor sulfurase</fullName>
    </submittedName>
</protein>
<evidence type="ECO:0000313" key="5">
    <source>
        <dbReference type="EMBL" id="EPS65546.1"/>
    </source>
</evidence>
<dbReference type="InterPro" id="IPR028886">
    <property type="entry name" value="MoCo_sulfurase"/>
</dbReference>
<dbReference type="InterPro" id="IPR015421">
    <property type="entry name" value="PyrdxlP-dep_Trfase_major"/>
</dbReference>
<keyword evidence="3" id="KW-0501">Molybdenum cofactor biosynthesis</keyword>
<dbReference type="InterPro" id="IPR000192">
    <property type="entry name" value="Aminotrans_V_dom"/>
</dbReference>
<dbReference type="Pfam" id="PF03473">
    <property type="entry name" value="MOSC"/>
    <property type="match status" value="1"/>
</dbReference>
<dbReference type="GO" id="GO:0006777">
    <property type="term" value="P:Mo-molybdopterin cofactor biosynthetic process"/>
    <property type="evidence" value="ECO:0007669"/>
    <property type="project" value="UniProtKB-KW"/>
</dbReference>
<evidence type="ECO:0000256" key="1">
    <source>
        <dbReference type="ARBA" id="ARBA00022679"/>
    </source>
</evidence>
<dbReference type="GO" id="GO:0008265">
    <property type="term" value="F:molybdenum cofactor sulfurtransferase activity"/>
    <property type="evidence" value="ECO:0007669"/>
    <property type="project" value="InterPro"/>
</dbReference>
<accession>S8CLA8</accession>
<dbReference type="InterPro" id="IPR011037">
    <property type="entry name" value="Pyrv_Knase-like_insert_dom_sf"/>
</dbReference>
<dbReference type="AlphaFoldDB" id="S8CLA8"/>
<dbReference type="PANTHER" id="PTHR14237">
    <property type="entry name" value="MOLYBDOPTERIN COFACTOR SULFURASE MOSC"/>
    <property type="match status" value="1"/>
</dbReference>
<dbReference type="GO" id="GO:0030170">
    <property type="term" value="F:pyridoxal phosphate binding"/>
    <property type="evidence" value="ECO:0007669"/>
    <property type="project" value="InterPro"/>
</dbReference>
<feature type="non-terminal residue" evidence="5">
    <location>
        <position position="695"/>
    </location>
</feature>
<dbReference type="SUPFAM" id="SSF53383">
    <property type="entry name" value="PLP-dependent transferases"/>
    <property type="match status" value="1"/>
</dbReference>
<dbReference type="SUPFAM" id="SSF50800">
    <property type="entry name" value="PK beta-barrel domain-like"/>
    <property type="match status" value="1"/>
</dbReference>
<dbReference type="EMBL" id="AUSU01004162">
    <property type="protein sequence ID" value="EPS65546.1"/>
    <property type="molecule type" value="Genomic_DNA"/>
</dbReference>
<evidence type="ECO:0000313" key="6">
    <source>
        <dbReference type="Proteomes" id="UP000015453"/>
    </source>
</evidence>
<evidence type="ECO:0000256" key="3">
    <source>
        <dbReference type="ARBA" id="ARBA00023150"/>
    </source>
</evidence>
<keyword evidence="1" id="KW-0808">Transferase</keyword>
<dbReference type="Proteomes" id="UP000015453">
    <property type="component" value="Unassembled WGS sequence"/>
</dbReference>
<gene>
    <name evidence="5" type="ORF">M569_09231</name>
</gene>
<dbReference type="Pfam" id="PF00266">
    <property type="entry name" value="Aminotran_5"/>
    <property type="match status" value="2"/>
</dbReference>
<dbReference type="OrthoDB" id="10264306at2759"/>
<sequence>MGIDPEKARFLEKFGSDYGYPTSPRSIDEIRATDFKRLNDVVYLDHAGATLYSESQIQSVFNDLSRTLHGNPHSQSNCSSTARDFIGEARRQVLRFFNAPPGEYTCIFTSGATAALKLVGETFPWSSRSVFAYTTENHNSVLGIREYALSKGASSFAVDIAETIGESSFKMIPRNALKRDVCGKSEHDGEVHNLFAFPSECNFSGERFDLGIVSMIKEGSYEFPEASQVQSSKWMVLVDAAKGSATSPPDLSEHKADFVVVSFYKIFGYPTGLGALIARNQSANLLKKTYFGGGTVAASIADLDFHKRRESIEEYLEDGTVSFLSIASLQHGFKILDDLTMPAIRRHTTALASYVRDTLSNLKHENGIHVCTLYGLHEHKEVGPTVSFNLRRSDGSWIGYREVEKLASLRNIQLRTGCFCNPGACVKFLGLSHSDLLSNIESGHVCWDDYDILRGNPTGAVRVSFGYMSTFEDAKKLLKFIEESFASPSSFHGHNVGVERAAKTVCLKSITVYPVKSCAGFSVDTWPLCDTGLLHDREWAVKSPSGEILTQKKVPEMGLITAAVDLKRGLLVVESPRCDRELRIDIASTTPPRPAQSFIFAVFSFRRAADRWFYNAVARPCTLVRMTGGDGEIRLNFANEAQFLLVSAESVADLNARLHHVEVDPSRFRPNLVVSGGDPYEEDRWRSLVIGDASF</sequence>
<name>S8CLA8_9LAMI</name>
<dbReference type="GO" id="GO:0030151">
    <property type="term" value="F:molybdenum ion binding"/>
    <property type="evidence" value="ECO:0007669"/>
    <property type="project" value="InterPro"/>
</dbReference>
<organism evidence="5 6">
    <name type="scientific">Genlisea aurea</name>
    <dbReference type="NCBI Taxonomy" id="192259"/>
    <lineage>
        <taxon>Eukaryota</taxon>
        <taxon>Viridiplantae</taxon>
        <taxon>Streptophyta</taxon>
        <taxon>Embryophyta</taxon>
        <taxon>Tracheophyta</taxon>
        <taxon>Spermatophyta</taxon>
        <taxon>Magnoliopsida</taxon>
        <taxon>eudicotyledons</taxon>
        <taxon>Gunneridae</taxon>
        <taxon>Pentapetalae</taxon>
        <taxon>asterids</taxon>
        <taxon>lamiids</taxon>
        <taxon>Lamiales</taxon>
        <taxon>Lentibulariaceae</taxon>
        <taxon>Genlisea</taxon>
    </lineage>
</organism>
<feature type="domain" description="MOSC" evidence="4">
    <location>
        <begin position="593"/>
        <end position="695"/>
    </location>
</feature>
<reference evidence="5 6" key="1">
    <citation type="journal article" date="2013" name="BMC Genomics">
        <title>The miniature genome of a carnivorous plant Genlisea aurea contains a low number of genes and short non-coding sequences.</title>
        <authorList>
            <person name="Leushkin E.V."/>
            <person name="Sutormin R.A."/>
            <person name="Nabieva E.R."/>
            <person name="Penin A.A."/>
            <person name="Kondrashov A.S."/>
            <person name="Logacheva M.D."/>
        </authorList>
    </citation>
    <scope>NUCLEOTIDE SEQUENCE [LARGE SCALE GENOMIC DNA]</scope>
</reference>
<dbReference type="SUPFAM" id="SSF141673">
    <property type="entry name" value="MOSC N-terminal domain-like"/>
    <property type="match status" value="1"/>
</dbReference>
<dbReference type="GO" id="GO:0032787">
    <property type="term" value="P:monocarboxylic acid metabolic process"/>
    <property type="evidence" value="ECO:0007669"/>
    <property type="project" value="UniProtKB-ARBA"/>
</dbReference>
<dbReference type="InterPro" id="IPR005302">
    <property type="entry name" value="MoCF_Sase_C"/>
</dbReference>
<dbReference type="InterPro" id="IPR015424">
    <property type="entry name" value="PyrdxlP-dep_Trfase"/>
</dbReference>
<comment type="caution">
    <text evidence="5">The sequence shown here is derived from an EMBL/GenBank/DDBJ whole genome shotgun (WGS) entry which is preliminary data.</text>
</comment>
<evidence type="ECO:0000256" key="2">
    <source>
        <dbReference type="ARBA" id="ARBA00022898"/>
    </source>
</evidence>
<dbReference type="PROSITE" id="PS51340">
    <property type="entry name" value="MOSC"/>
    <property type="match status" value="1"/>
</dbReference>
<proteinExistence type="inferred from homology"/>
<dbReference type="Pfam" id="PF03476">
    <property type="entry name" value="MOSC_N"/>
    <property type="match status" value="1"/>
</dbReference>
<dbReference type="InterPro" id="IPR005303">
    <property type="entry name" value="MOCOS_middle"/>
</dbReference>